<reference evidence="4" key="1">
    <citation type="submission" date="2017-02" db="UniProtKB">
        <authorList>
            <consortium name="WormBaseParasite"/>
        </authorList>
    </citation>
    <scope>IDENTIFICATION</scope>
</reference>
<dbReference type="Pfam" id="PF16090">
    <property type="entry name" value="DUF4819"/>
    <property type="match status" value="1"/>
</dbReference>
<sequence length="148" mass="16684">MSGRGIKVRVTSSDCDSSVSRANIRLLRPPWYDELMATLESRNNKAGYIDNPFLTEFNYCTTDGDDVTVDDVVDEWFGSEYTSLTRELHHLSCSPAATRTTTFPRTSEQRPTLLGSSAINHMTEEMIVRKRADAKDAPLHNAEGYYNN</sequence>
<name>A0A0N4WD46_HAEPC</name>
<reference evidence="2 3" key="2">
    <citation type="submission" date="2018-11" db="EMBL/GenBank/DDBJ databases">
        <authorList>
            <consortium name="Pathogen Informatics"/>
        </authorList>
    </citation>
    <scope>NUCLEOTIDE SEQUENCE [LARGE SCALE GENOMIC DNA]</scope>
    <source>
        <strain evidence="2 3">MHpl1</strain>
    </source>
</reference>
<dbReference type="Proteomes" id="UP000268014">
    <property type="component" value="Unassembled WGS sequence"/>
</dbReference>
<evidence type="ECO:0000313" key="2">
    <source>
        <dbReference type="EMBL" id="VDO34987.1"/>
    </source>
</evidence>
<protein>
    <submittedName>
        <fullName evidence="4">DUF4819 domain-containing protein</fullName>
    </submittedName>
</protein>
<dbReference type="WBParaSite" id="HPLM_0000848401-mRNA-1">
    <property type="protein sequence ID" value="HPLM_0000848401-mRNA-1"/>
    <property type="gene ID" value="HPLM_0000848401"/>
</dbReference>
<dbReference type="InterPro" id="IPR032147">
    <property type="entry name" value="Cic_dom"/>
</dbReference>
<dbReference type="AlphaFoldDB" id="A0A0N4WD46"/>
<dbReference type="OrthoDB" id="2377365at2759"/>
<gene>
    <name evidence="2" type="ORF">HPLM_LOCUS8476</name>
</gene>
<evidence type="ECO:0000259" key="1">
    <source>
        <dbReference type="Pfam" id="PF16090"/>
    </source>
</evidence>
<keyword evidence="3" id="KW-1185">Reference proteome</keyword>
<proteinExistence type="predicted"/>
<evidence type="ECO:0000313" key="3">
    <source>
        <dbReference type="Proteomes" id="UP000268014"/>
    </source>
</evidence>
<accession>A0A0N4WD46</accession>
<evidence type="ECO:0000313" key="4">
    <source>
        <dbReference type="WBParaSite" id="HPLM_0000848401-mRNA-1"/>
    </source>
</evidence>
<organism evidence="4">
    <name type="scientific">Haemonchus placei</name>
    <name type="common">Barber's pole worm</name>
    <dbReference type="NCBI Taxonomy" id="6290"/>
    <lineage>
        <taxon>Eukaryota</taxon>
        <taxon>Metazoa</taxon>
        <taxon>Ecdysozoa</taxon>
        <taxon>Nematoda</taxon>
        <taxon>Chromadorea</taxon>
        <taxon>Rhabditida</taxon>
        <taxon>Rhabditina</taxon>
        <taxon>Rhabditomorpha</taxon>
        <taxon>Strongyloidea</taxon>
        <taxon>Trichostrongylidae</taxon>
        <taxon>Haemonchus</taxon>
    </lineage>
</organism>
<dbReference type="EMBL" id="UZAF01016868">
    <property type="protein sequence ID" value="VDO34987.1"/>
    <property type="molecule type" value="Genomic_DNA"/>
</dbReference>
<feature type="domain" description="Protein capicua homolog-like" evidence="1">
    <location>
        <begin position="7"/>
        <end position="36"/>
    </location>
</feature>